<comment type="caution">
    <text evidence="1">The sequence shown here is derived from an EMBL/GenBank/DDBJ whole genome shotgun (WGS) entry which is preliminary data.</text>
</comment>
<reference evidence="1" key="2">
    <citation type="journal article" date="2023" name="Microbiol Resour">
        <title>Decontamination and Annotation of the Draft Genome Sequence of the Oomycete Lagenidium giganteum ARSEF 373.</title>
        <authorList>
            <person name="Morgan W.R."/>
            <person name="Tartar A."/>
        </authorList>
    </citation>
    <scope>NUCLEOTIDE SEQUENCE</scope>
    <source>
        <strain evidence="1">ARSEF 373</strain>
    </source>
</reference>
<name>A0AAV2Z3B7_9STRA</name>
<organism evidence="1 2">
    <name type="scientific">Lagenidium giganteum</name>
    <dbReference type="NCBI Taxonomy" id="4803"/>
    <lineage>
        <taxon>Eukaryota</taxon>
        <taxon>Sar</taxon>
        <taxon>Stramenopiles</taxon>
        <taxon>Oomycota</taxon>
        <taxon>Peronosporomycetes</taxon>
        <taxon>Pythiales</taxon>
        <taxon>Pythiaceae</taxon>
    </lineage>
</organism>
<dbReference type="EMBL" id="DAKRPA010000040">
    <property type="protein sequence ID" value="DBA01858.1"/>
    <property type="molecule type" value="Genomic_DNA"/>
</dbReference>
<accession>A0AAV2Z3B7</accession>
<sequence>MEFWLGLRSVAAVTFLVASLALTAFGSLVPHLPSIEADDTTTTLVLLERLALDHQCALIASLRLHLFCHAPQALNSRCEVDVWSCFQHTNHGTVLFSEASQQQDNLSLLVDLLSDRLQLHHQLLQVIQVLCKRCSGLHLERVQLLRDGNLVAQTITVEVTLQTHSRLHRGRRFTYVNLVNGLDAQSDQAQGLIKVFLNPLRVASVPVLSNAGREGALEQALHGKRHAHIILPVEVFVSREAIVVTCVVWAHNLFA</sequence>
<keyword evidence="2" id="KW-1185">Reference proteome</keyword>
<proteinExistence type="predicted"/>
<gene>
    <name evidence="1" type="ORF">N0F65_006006</name>
</gene>
<dbReference type="Proteomes" id="UP001146120">
    <property type="component" value="Unassembled WGS sequence"/>
</dbReference>
<evidence type="ECO:0000313" key="2">
    <source>
        <dbReference type="Proteomes" id="UP001146120"/>
    </source>
</evidence>
<reference evidence="1" key="1">
    <citation type="submission" date="2022-11" db="EMBL/GenBank/DDBJ databases">
        <authorList>
            <person name="Morgan W.R."/>
            <person name="Tartar A."/>
        </authorList>
    </citation>
    <scope>NUCLEOTIDE SEQUENCE</scope>
    <source>
        <strain evidence="1">ARSEF 373</strain>
    </source>
</reference>
<dbReference type="AlphaFoldDB" id="A0AAV2Z3B7"/>
<evidence type="ECO:0008006" key="3">
    <source>
        <dbReference type="Google" id="ProtNLM"/>
    </source>
</evidence>
<evidence type="ECO:0000313" key="1">
    <source>
        <dbReference type="EMBL" id="DBA01858.1"/>
    </source>
</evidence>
<protein>
    <recommendedName>
        <fullName evidence="3">Secreted protein</fullName>
    </recommendedName>
</protein>